<dbReference type="AlphaFoldDB" id="A0A1T5MH73"/>
<dbReference type="InterPro" id="IPR032530">
    <property type="entry name" value="DUF4957"/>
</dbReference>
<gene>
    <name evidence="4" type="ORF">SAMN05660236_5462</name>
</gene>
<evidence type="ECO:0000259" key="3">
    <source>
        <dbReference type="Pfam" id="PF17161"/>
    </source>
</evidence>
<dbReference type="EMBL" id="FUZU01000004">
    <property type="protein sequence ID" value="SKC87587.1"/>
    <property type="molecule type" value="Genomic_DNA"/>
</dbReference>
<dbReference type="RefSeq" id="WP_079689923.1">
    <property type="nucleotide sequence ID" value="NZ_FUZU01000004.1"/>
</dbReference>
<proteinExistence type="predicted"/>
<keyword evidence="1" id="KW-0732">Signal</keyword>
<evidence type="ECO:0000313" key="4">
    <source>
        <dbReference type="EMBL" id="SKC87587.1"/>
    </source>
</evidence>
<dbReference type="PROSITE" id="PS51257">
    <property type="entry name" value="PROKAR_LIPOPROTEIN"/>
    <property type="match status" value="1"/>
</dbReference>
<accession>A0A1T5MH73</accession>
<dbReference type="InterPro" id="IPR011050">
    <property type="entry name" value="Pectin_lyase_fold/virulence"/>
</dbReference>
<feature type="signal peptide" evidence="1">
    <location>
        <begin position="1"/>
        <end position="24"/>
    </location>
</feature>
<evidence type="ECO:0000259" key="2">
    <source>
        <dbReference type="Pfam" id="PF16318"/>
    </source>
</evidence>
<reference evidence="4 5" key="1">
    <citation type="submission" date="2017-02" db="EMBL/GenBank/DDBJ databases">
        <authorList>
            <person name="Peterson S.W."/>
        </authorList>
    </citation>
    <scope>NUCLEOTIDE SEQUENCE [LARGE SCALE GENOMIC DNA]</scope>
    <source>
        <strain evidence="4 5">DSM 25262</strain>
    </source>
</reference>
<dbReference type="Pfam" id="PF16318">
    <property type="entry name" value="DUF4957"/>
    <property type="match status" value="1"/>
</dbReference>
<dbReference type="Pfam" id="PF17161">
    <property type="entry name" value="DUF5123"/>
    <property type="match status" value="1"/>
</dbReference>
<keyword evidence="5" id="KW-1185">Reference proteome</keyword>
<dbReference type="SUPFAM" id="SSF51126">
    <property type="entry name" value="Pectin lyase-like"/>
    <property type="match status" value="1"/>
</dbReference>
<organism evidence="4 5">
    <name type="scientific">Ohtaekwangia koreensis</name>
    <dbReference type="NCBI Taxonomy" id="688867"/>
    <lineage>
        <taxon>Bacteria</taxon>
        <taxon>Pseudomonadati</taxon>
        <taxon>Bacteroidota</taxon>
        <taxon>Cytophagia</taxon>
        <taxon>Cytophagales</taxon>
        <taxon>Fulvivirgaceae</taxon>
        <taxon>Ohtaekwangia</taxon>
    </lineage>
</organism>
<sequence length="556" mass="60412">MKIKKLNIYTILLAIGVVAAFLTACDDEEVYPETRLFRPVLQEDLFAEGNSIIVRLGDLKKAVSYTLEVSRDTFKTIDYTIQSDTSYVVINEELLNGDPLFWNTLYQVRAVAHAEKSEFDSKISELGSVRTERFPTILNLPASYDVTDIAARVTWTVAGLPVTGIKIFAGTDLKLTTPLSEVAVSDEDQADGEAIIGNLNAATGYQIAIYSGETLRGWAEYKTLTADIDPTAAGVIDLRESEDPQAVANAVAAAQDGSIILVKRGASFDLPTVALNKSITIRAAHGFGAKRAKLFTTTNWNIAAGSTIDHIHFIDLELRGDDYTGDYIFNPSANDISVNEVLFENCEIGTIRGIMRIRGSNVVVNNFKIINSIVDSLGSYGIFTTDTDPNAVTPTARVNNILLQNSTFNKLQAGITSRNNSQSIVIDACTFANLVQAGSSNYIFRYRGGAGNNDVTGGIVIKNSIFGHGWDEAGTKAYAVRGKEGLPNTTIEVVSTFSTSDFSFIATYEIAGFPLGNYTSGQDALWTDPAKNNFNFKDSGFSGRYSSGDPRWRAKL</sequence>
<feature type="chain" id="PRO_5013364204" evidence="1">
    <location>
        <begin position="25"/>
        <end position="556"/>
    </location>
</feature>
<feature type="domain" description="DUF5123" evidence="3">
    <location>
        <begin position="424"/>
        <end position="552"/>
    </location>
</feature>
<evidence type="ECO:0000313" key="5">
    <source>
        <dbReference type="Proteomes" id="UP000190961"/>
    </source>
</evidence>
<name>A0A1T5MH73_9BACT</name>
<dbReference type="STRING" id="688867.SAMN05660236_5462"/>
<dbReference type="InterPro" id="IPR033427">
    <property type="entry name" value="DUF5123"/>
</dbReference>
<dbReference type="OrthoDB" id="691503at2"/>
<dbReference type="Proteomes" id="UP000190961">
    <property type="component" value="Unassembled WGS sequence"/>
</dbReference>
<evidence type="ECO:0000256" key="1">
    <source>
        <dbReference type="SAM" id="SignalP"/>
    </source>
</evidence>
<feature type="domain" description="DUF4957" evidence="2">
    <location>
        <begin position="270"/>
        <end position="407"/>
    </location>
</feature>
<protein>
    <submittedName>
        <fullName evidence="4">Uncharacterized protein</fullName>
    </submittedName>
</protein>